<organism evidence="3 4">
    <name type="scientific">Speluncibacter jeojiensis</name>
    <dbReference type="NCBI Taxonomy" id="2710754"/>
    <lineage>
        <taxon>Bacteria</taxon>
        <taxon>Bacillati</taxon>
        <taxon>Actinomycetota</taxon>
        <taxon>Actinomycetes</taxon>
        <taxon>Mycobacteriales</taxon>
        <taxon>Speluncibacteraceae</taxon>
        <taxon>Speluncibacter</taxon>
    </lineage>
</organism>
<dbReference type="PROSITE" id="PS00455">
    <property type="entry name" value="AMP_BINDING"/>
    <property type="match status" value="1"/>
</dbReference>
<gene>
    <name evidence="3" type="ORF">NVS88_01470</name>
</gene>
<sequence>MGTTATELRTLAEYVTHHAAHTPAQPVTWFEDEVLDYGALDRRVDELARALIGAGIRPGERVAVLSTPRPEFLVTLLAAMRVGAVWVGLNPRYTYRELAHVVGDCEPSLLLSLAAFEDRNYTEDTARLLADFPSVRAAYRLDAGPTAGPLTSSGCLLEHAVATDDNEYAARCAAVQPDDAAVIVYTSGSSGAPKGAMLAHEGLVYAFRTEAEVLDIDRPRVPCNLPINHIACIGDICGTTLVAGGMVAFLERFSAQELLDRIEELQLTSLLHVPTVLQLVAAQEDFADRNLSCLRAVVWGGAPLPAETLAAYRALGVRLMTVYGMTETSASITWTDPTATDEVLATTVGRPDPDMDVRIVTDDGHDALPGESGEIWVRHRCLMKGYFRRPEATHAAFTPAGYFRTGDVAELRPDGNLRLVGRRTEMYKSGGYNIYPREIELALEEHPAVTIAAVIGVPDPVFTEVGAAFVVLHPRADLDSDTLRKWLRNRLANYKVPKRITFLDALPLLPVGKVDKQALRALPLPTTILETGVQNGSRNGGH</sequence>
<feature type="domain" description="AMP-binding enzyme C-terminal" evidence="2">
    <location>
        <begin position="438"/>
        <end position="513"/>
    </location>
</feature>
<comment type="caution">
    <text evidence="3">The sequence shown here is derived from an EMBL/GenBank/DDBJ whole genome shotgun (WGS) entry which is preliminary data.</text>
</comment>
<dbReference type="GO" id="GO:0016878">
    <property type="term" value="F:acid-thiol ligase activity"/>
    <property type="evidence" value="ECO:0007669"/>
    <property type="project" value="UniProtKB-ARBA"/>
</dbReference>
<protein>
    <submittedName>
        <fullName evidence="3">Acyl--CoA ligase</fullName>
    </submittedName>
</protein>
<evidence type="ECO:0000259" key="2">
    <source>
        <dbReference type="Pfam" id="PF13193"/>
    </source>
</evidence>
<dbReference type="InterPro" id="IPR042099">
    <property type="entry name" value="ANL_N_sf"/>
</dbReference>
<dbReference type="InterPro" id="IPR050237">
    <property type="entry name" value="ATP-dep_AMP-bd_enzyme"/>
</dbReference>
<dbReference type="Gene3D" id="3.40.50.12780">
    <property type="entry name" value="N-terminal domain of ligase-like"/>
    <property type="match status" value="1"/>
</dbReference>
<evidence type="ECO:0000259" key="1">
    <source>
        <dbReference type="Pfam" id="PF00501"/>
    </source>
</evidence>
<dbReference type="AlphaFoldDB" id="A0A9X4RFQ6"/>
<feature type="domain" description="AMP-dependent synthetase/ligase" evidence="1">
    <location>
        <begin position="16"/>
        <end position="387"/>
    </location>
</feature>
<dbReference type="Pfam" id="PF00501">
    <property type="entry name" value="AMP-binding"/>
    <property type="match status" value="1"/>
</dbReference>
<keyword evidence="4" id="KW-1185">Reference proteome</keyword>
<dbReference type="PANTHER" id="PTHR43767">
    <property type="entry name" value="LONG-CHAIN-FATTY-ACID--COA LIGASE"/>
    <property type="match status" value="1"/>
</dbReference>
<dbReference type="InterPro" id="IPR020845">
    <property type="entry name" value="AMP-binding_CS"/>
</dbReference>
<evidence type="ECO:0000313" key="4">
    <source>
        <dbReference type="Proteomes" id="UP001152755"/>
    </source>
</evidence>
<name>A0A9X4RFQ6_9ACTN</name>
<dbReference type="InterPro" id="IPR000873">
    <property type="entry name" value="AMP-dep_synth/lig_dom"/>
</dbReference>
<dbReference type="Gene3D" id="3.30.300.30">
    <property type="match status" value="1"/>
</dbReference>
<dbReference type="RefSeq" id="WP_332518991.1">
    <property type="nucleotide sequence ID" value="NZ_JANRHA010000001.1"/>
</dbReference>
<dbReference type="Pfam" id="PF13193">
    <property type="entry name" value="AMP-binding_C"/>
    <property type="match status" value="1"/>
</dbReference>
<keyword evidence="3" id="KW-0436">Ligase</keyword>
<reference evidence="3" key="1">
    <citation type="submission" date="2022-08" db="EMBL/GenBank/DDBJ databases">
        <title>Genome analysis of Corynebacteriales strain.</title>
        <authorList>
            <person name="Lee S.D."/>
        </authorList>
    </citation>
    <scope>NUCLEOTIDE SEQUENCE</scope>
    <source>
        <strain evidence="3">D3-21</strain>
    </source>
</reference>
<dbReference type="EMBL" id="JANRHA010000001">
    <property type="protein sequence ID" value="MDG3013221.1"/>
    <property type="molecule type" value="Genomic_DNA"/>
</dbReference>
<accession>A0A9X4RFQ6</accession>
<dbReference type="SUPFAM" id="SSF56801">
    <property type="entry name" value="Acetyl-CoA synthetase-like"/>
    <property type="match status" value="1"/>
</dbReference>
<evidence type="ECO:0000313" key="3">
    <source>
        <dbReference type="EMBL" id="MDG3013221.1"/>
    </source>
</evidence>
<dbReference type="InterPro" id="IPR045851">
    <property type="entry name" value="AMP-bd_C_sf"/>
</dbReference>
<dbReference type="PANTHER" id="PTHR43767:SF1">
    <property type="entry name" value="NONRIBOSOMAL PEPTIDE SYNTHASE PES1 (EUROFUNG)-RELATED"/>
    <property type="match status" value="1"/>
</dbReference>
<proteinExistence type="predicted"/>
<dbReference type="Proteomes" id="UP001152755">
    <property type="component" value="Unassembled WGS sequence"/>
</dbReference>
<dbReference type="InterPro" id="IPR025110">
    <property type="entry name" value="AMP-bd_C"/>
</dbReference>